<reference evidence="2 3" key="1">
    <citation type="journal article" date="2019" name="Sci. Data">
        <title>Hybrid genome assembly and annotation of Danionella translucida.</title>
        <authorList>
            <person name="Kadobianskyi M."/>
            <person name="Schulze L."/>
            <person name="Schuelke M."/>
            <person name="Judkewitz B."/>
        </authorList>
    </citation>
    <scope>NUCLEOTIDE SEQUENCE [LARGE SCALE GENOMIC DNA]</scope>
    <source>
        <strain evidence="2 3">Bolton</strain>
    </source>
</reference>
<dbReference type="PANTHER" id="PTHR13271">
    <property type="entry name" value="UNCHARACTERIZED PUTATIVE METHYLTRANSFERASE"/>
    <property type="match status" value="1"/>
</dbReference>
<dbReference type="InterPro" id="IPR050600">
    <property type="entry name" value="SETD3_SETD6_MTase"/>
</dbReference>
<keyword evidence="3" id="KW-1185">Reference proteome</keyword>
<evidence type="ECO:0000259" key="1">
    <source>
        <dbReference type="PROSITE" id="PS50280"/>
    </source>
</evidence>
<dbReference type="Proteomes" id="UP000316079">
    <property type="component" value="Unassembled WGS sequence"/>
</dbReference>
<dbReference type="FunFam" id="3.90.1410.10:FF:000002">
    <property type="entry name" value="SET domain-containing protein 4 isoform X1"/>
    <property type="match status" value="1"/>
</dbReference>
<dbReference type="GO" id="GO:0016279">
    <property type="term" value="F:protein-lysine N-methyltransferase activity"/>
    <property type="evidence" value="ECO:0007669"/>
    <property type="project" value="InterPro"/>
</dbReference>
<feature type="domain" description="SET" evidence="1">
    <location>
        <begin position="1"/>
        <end position="219"/>
    </location>
</feature>
<dbReference type="AlphaFoldDB" id="A0A553NRR6"/>
<sequence length="349" mass="39928">MANTGRGLMATQTFMAKSSLISLPEKCLLTSSTVLKSYLGHFIKRWHPPISPLLALCCFLICERYRGAASEWSPYINILPKTYTCPVYFSDDIIDLLPLSLQKKAKEQKEGFQELFYSFFTFFHSLQPLFSQPTEELFTKDAFRWAWCSVNTRTVYMEHEQSKYLSMEKDIYALAPYLDLLNHCPNVQVKASFNKQTQCYEVQSLQGCKKFQQALINYGPHDNHRLLLEYGFVAPGNPHSVVYVDPGEMVALPNYTNLTQRRTDHYFTSWKSVLLGAAVSQDGEYWCITLALKLCKTISGANVKALERLSELKESADLFLLEQLGVVESLRKEERSILGHAQVILEKLL</sequence>
<gene>
    <name evidence="2" type="ORF">DNTS_034806</name>
</gene>
<evidence type="ECO:0000313" key="3">
    <source>
        <dbReference type="Proteomes" id="UP000316079"/>
    </source>
</evidence>
<dbReference type="EMBL" id="SRMA01026809">
    <property type="protein sequence ID" value="TRY68089.1"/>
    <property type="molecule type" value="Genomic_DNA"/>
</dbReference>
<dbReference type="PROSITE" id="PS50280">
    <property type="entry name" value="SET"/>
    <property type="match status" value="1"/>
</dbReference>
<dbReference type="Gene3D" id="3.90.1410.10">
    <property type="entry name" value="set domain protein methyltransferase, domain 1"/>
    <property type="match status" value="1"/>
</dbReference>
<name>A0A553NRR6_9TELE</name>
<dbReference type="PANTHER" id="PTHR13271:SF151">
    <property type="entry name" value="SET DOMAIN-CONTAINING PROTEIN 4"/>
    <property type="match status" value="1"/>
</dbReference>
<dbReference type="OrthoDB" id="341421at2759"/>
<comment type="caution">
    <text evidence="2">The sequence shown here is derived from an EMBL/GenBank/DDBJ whole genome shotgun (WGS) entry which is preliminary data.</text>
</comment>
<accession>A0A553NRR6</accession>
<organism evidence="2 3">
    <name type="scientific">Danionella cerebrum</name>
    <dbReference type="NCBI Taxonomy" id="2873325"/>
    <lineage>
        <taxon>Eukaryota</taxon>
        <taxon>Metazoa</taxon>
        <taxon>Chordata</taxon>
        <taxon>Craniata</taxon>
        <taxon>Vertebrata</taxon>
        <taxon>Euteleostomi</taxon>
        <taxon>Actinopterygii</taxon>
        <taxon>Neopterygii</taxon>
        <taxon>Teleostei</taxon>
        <taxon>Ostariophysi</taxon>
        <taxon>Cypriniformes</taxon>
        <taxon>Danionidae</taxon>
        <taxon>Danioninae</taxon>
        <taxon>Danionella</taxon>
    </lineage>
</organism>
<dbReference type="CDD" id="cd19177">
    <property type="entry name" value="SET_SETD4"/>
    <property type="match status" value="1"/>
</dbReference>
<dbReference type="STRING" id="623744.A0A553NRR6"/>
<protein>
    <recommendedName>
        <fullName evidence="1">SET domain-containing protein</fullName>
    </recommendedName>
</protein>
<proteinExistence type="predicted"/>
<dbReference type="SUPFAM" id="SSF82199">
    <property type="entry name" value="SET domain"/>
    <property type="match status" value="1"/>
</dbReference>
<dbReference type="InterPro" id="IPR046341">
    <property type="entry name" value="SET_dom_sf"/>
</dbReference>
<evidence type="ECO:0000313" key="2">
    <source>
        <dbReference type="EMBL" id="TRY68089.1"/>
    </source>
</evidence>
<dbReference type="InterPro" id="IPR044429">
    <property type="entry name" value="SETD4_SET"/>
</dbReference>
<dbReference type="InterPro" id="IPR001214">
    <property type="entry name" value="SET_dom"/>
</dbReference>
<dbReference type="Pfam" id="PF00856">
    <property type="entry name" value="SET"/>
    <property type="match status" value="1"/>
</dbReference>